<dbReference type="Proteomes" id="UP000529652">
    <property type="component" value="Unassembled WGS sequence"/>
</dbReference>
<protein>
    <submittedName>
        <fullName evidence="1">Uncharacterized protein</fullName>
    </submittedName>
</protein>
<sequence>MLAFWEFNLYLRIIIVQLISLNNIEKQESFIYYRNVYFADVIYKYNDVLEIKKVKFVIEVTPLGEKHVTIDFIDFLNYPVLKLMVAIKRRIIDLEFKGKLP</sequence>
<name>A0AB34Z4T6_BORAF</name>
<organism evidence="1 2">
    <name type="scientific">Borreliella afzelii</name>
    <name type="common">Borrelia afzelii</name>
    <dbReference type="NCBI Taxonomy" id="29518"/>
    <lineage>
        <taxon>Bacteria</taxon>
        <taxon>Pseudomonadati</taxon>
        <taxon>Spirochaetota</taxon>
        <taxon>Spirochaetia</taxon>
        <taxon>Spirochaetales</taxon>
        <taxon>Borreliaceae</taxon>
        <taxon>Borreliella</taxon>
    </lineage>
</organism>
<dbReference type="EMBL" id="JACHGM010000002">
    <property type="protein sequence ID" value="MBB5141252.1"/>
    <property type="molecule type" value="Genomic_DNA"/>
</dbReference>
<evidence type="ECO:0000313" key="2">
    <source>
        <dbReference type="Proteomes" id="UP000529652"/>
    </source>
</evidence>
<evidence type="ECO:0000313" key="1">
    <source>
        <dbReference type="EMBL" id="MBB5141252.1"/>
    </source>
</evidence>
<dbReference type="AlphaFoldDB" id="A0AB34Z4T6"/>
<reference evidence="1 2" key="1">
    <citation type="submission" date="2020-08" db="EMBL/GenBank/DDBJ databases">
        <title>Genomic Encyclopedia of Type Strains, Phase IV (KMG-IV): sequencing the most valuable type-strain genomes for metagenomic binning, comparative biology and taxonomic classification.</title>
        <authorList>
            <person name="Goeker M."/>
        </authorList>
    </citation>
    <scope>NUCLEOTIDE SEQUENCE [LARGE SCALE GENOMIC DNA]</scope>
    <source>
        <strain evidence="1 2">DSM 10508</strain>
    </source>
</reference>
<gene>
    <name evidence="1" type="ORF">HNP63_000663</name>
</gene>
<accession>A0AB34Z4T6</accession>
<comment type="caution">
    <text evidence="1">The sequence shown here is derived from an EMBL/GenBank/DDBJ whole genome shotgun (WGS) entry which is preliminary data.</text>
</comment>
<proteinExistence type="predicted"/>